<keyword evidence="5" id="KW-0808">Transferase</keyword>
<evidence type="ECO:0000256" key="8">
    <source>
        <dbReference type="ARBA" id="ARBA00022827"/>
    </source>
</evidence>
<keyword evidence="9" id="KW-0067">ATP-binding</keyword>
<dbReference type="AlphaFoldDB" id="V7PSN8"/>
<dbReference type="EMBL" id="KI635731">
    <property type="protein sequence ID" value="ETB62140.1"/>
    <property type="molecule type" value="Genomic_DNA"/>
</dbReference>
<keyword evidence="13" id="KW-0812">Transmembrane</keyword>
<keyword evidence="16" id="KW-1185">Reference proteome</keyword>
<feature type="domain" description="Phosphoadenosine phosphosulphate reductase" evidence="14">
    <location>
        <begin position="122"/>
        <end position="302"/>
    </location>
</feature>
<evidence type="ECO:0000259" key="14">
    <source>
        <dbReference type="Pfam" id="PF01507"/>
    </source>
</evidence>
<dbReference type="GO" id="GO:0003919">
    <property type="term" value="F:FMN adenylyltransferase activity"/>
    <property type="evidence" value="ECO:0007669"/>
    <property type="project" value="UniProtKB-EC"/>
</dbReference>
<evidence type="ECO:0000256" key="13">
    <source>
        <dbReference type="SAM" id="Phobius"/>
    </source>
</evidence>
<proteinExistence type="predicted"/>
<dbReference type="EC" id="2.7.7.2" evidence="2"/>
<keyword evidence="8" id="KW-0274">FAD</keyword>
<dbReference type="OrthoDB" id="270728at2759"/>
<feature type="transmembrane region" description="Helical" evidence="13">
    <location>
        <begin position="260"/>
        <end position="281"/>
    </location>
</feature>
<keyword evidence="13" id="KW-0472">Membrane</keyword>
<evidence type="ECO:0000256" key="11">
    <source>
        <dbReference type="ARBA" id="ARBA00031871"/>
    </source>
</evidence>
<evidence type="ECO:0000256" key="7">
    <source>
        <dbReference type="ARBA" id="ARBA00022741"/>
    </source>
</evidence>
<evidence type="ECO:0000256" key="4">
    <source>
        <dbReference type="ARBA" id="ARBA00022643"/>
    </source>
</evidence>
<evidence type="ECO:0000256" key="5">
    <source>
        <dbReference type="ARBA" id="ARBA00022679"/>
    </source>
</evidence>
<dbReference type="Proteomes" id="UP000018538">
    <property type="component" value="Unassembled WGS sequence"/>
</dbReference>
<dbReference type="PANTHER" id="PTHR23293">
    <property type="entry name" value="FAD SYNTHETASE-RELATED FMN ADENYLYLTRANSFERASE"/>
    <property type="match status" value="1"/>
</dbReference>
<accession>V7PSN8</accession>
<reference evidence="15 16" key="1">
    <citation type="submission" date="2013-11" db="EMBL/GenBank/DDBJ databases">
        <title>The Genome Sequence of Plasmodium yoelii 17X.</title>
        <authorList>
            <consortium name="The Broad Institute Genomics Platform"/>
            <consortium name="The Broad Institute Genome Sequencing Center for Infectious Disease"/>
            <person name="Neafsey D."/>
            <person name="Adams J."/>
            <person name="Walker B."/>
            <person name="Young S.K."/>
            <person name="Zeng Q."/>
            <person name="Gargeya S."/>
            <person name="Fitzgerald M."/>
            <person name="Haas B."/>
            <person name="Abouelleil A."/>
            <person name="Alvarado L."/>
            <person name="Chapman S.B."/>
            <person name="Gainer-Dewar J."/>
            <person name="Goldberg J."/>
            <person name="Griggs A."/>
            <person name="Gujja S."/>
            <person name="Hansen M."/>
            <person name="Howarth C."/>
            <person name="Imamovic A."/>
            <person name="Ireland A."/>
            <person name="Larimer J."/>
            <person name="McCowan C."/>
            <person name="Murphy C."/>
            <person name="Pearson M."/>
            <person name="Poon T.W."/>
            <person name="Priest M."/>
            <person name="Roberts A."/>
            <person name="Saif S."/>
            <person name="Shea T."/>
            <person name="Sykes S."/>
            <person name="Wortman J."/>
            <person name="Nusbaum C."/>
            <person name="Birren B."/>
        </authorList>
    </citation>
    <scope>NUCLEOTIDE SEQUENCE [LARGE SCALE GENOMIC DNA]</scope>
    <source>
        <strain evidence="15 16">17X</strain>
    </source>
</reference>
<sequence length="341" mass="40798">MEEWKDYSKSLELYEKIEKIHKEYINEIKHCQTRTNCEKTENCENCESCENCENAEKAENCESRSSYGKNRDIIKPSMYNYDVVNYYKDELILKKKILELSEDILTAINNIYDMFRLCKENVFLSFNGGKDAVVILHLFRCAYAKYLYDVKSKIIKPKLIYFKDDTNEFPEIHQFVNECVYIYDFDINIINGKWETSITDFIEYIQKKYRDICINKLNITQTNSSLLSTSIAFINGTRYNDTYSEKLHILNVSSKGLPPYLYLNPIFYWTYGAVWTFILYFKLDYCILYDHGYSSIGSMDDTIKNEFLKCNNCYLPAYFLKNWEYERYNRRNNIFYPSPQK</sequence>
<evidence type="ECO:0000313" key="15">
    <source>
        <dbReference type="EMBL" id="ETB62140.1"/>
    </source>
</evidence>
<evidence type="ECO:0000256" key="3">
    <source>
        <dbReference type="ARBA" id="ARBA00022630"/>
    </source>
</evidence>
<keyword evidence="6" id="KW-0548">Nucleotidyltransferase</keyword>
<dbReference type="GO" id="GO:0006747">
    <property type="term" value="P:FAD biosynthetic process"/>
    <property type="evidence" value="ECO:0007669"/>
    <property type="project" value="TreeGrafter"/>
</dbReference>
<evidence type="ECO:0000256" key="10">
    <source>
        <dbReference type="ARBA" id="ARBA00031145"/>
    </source>
</evidence>
<protein>
    <recommendedName>
        <fullName evidence="2">FAD synthase</fullName>
        <ecNumber evidence="2">2.7.7.2</ecNumber>
    </recommendedName>
    <alternativeName>
        <fullName evidence="10">FAD pyrophosphorylase</fullName>
    </alternativeName>
    <alternativeName>
        <fullName evidence="11">FMN adenylyltransferase</fullName>
    </alternativeName>
</protein>
<keyword evidence="13" id="KW-1133">Transmembrane helix</keyword>
<keyword evidence="4" id="KW-0288">FMN</keyword>
<comment type="pathway">
    <text evidence="1">Cofactor biosynthesis; FAD biosynthesis; FAD from FMN: step 1/1.</text>
</comment>
<evidence type="ECO:0000256" key="1">
    <source>
        <dbReference type="ARBA" id="ARBA00004726"/>
    </source>
</evidence>
<comment type="catalytic activity">
    <reaction evidence="12">
        <text>FMN + ATP + H(+) = FAD + diphosphate</text>
        <dbReference type="Rhea" id="RHEA:17237"/>
        <dbReference type="ChEBI" id="CHEBI:15378"/>
        <dbReference type="ChEBI" id="CHEBI:30616"/>
        <dbReference type="ChEBI" id="CHEBI:33019"/>
        <dbReference type="ChEBI" id="CHEBI:57692"/>
        <dbReference type="ChEBI" id="CHEBI:58210"/>
        <dbReference type="EC" id="2.7.7.2"/>
    </reaction>
</comment>
<evidence type="ECO:0000256" key="6">
    <source>
        <dbReference type="ARBA" id="ARBA00022695"/>
    </source>
</evidence>
<dbReference type="InterPro" id="IPR014729">
    <property type="entry name" value="Rossmann-like_a/b/a_fold"/>
</dbReference>
<organism evidence="15 16">
    <name type="scientific">Plasmodium yoelii 17X</name>
    <dbReference type="NCBI Taxonomy" id="1323249"/>
    <lineage>
        <taxon>Eukaryota</taxon>
        <taxon>Sar</taxon>
        <taxon>Alveolata</taxon>
        <taxon>Apicomplexa</taxon>
        <taxon>Aconoidasida</taxon>
        <taxon>Haemosporida</taxon>
        <taxon>Plasmodiidae</taxon>
        <taxon>Plasmodium</taxon>
        <taxon>Plasmodium (Vinckeia)</taxon>
    </lineage>
</organism>
<evidence type="ECO:0000313" key="16">
    <source>
        <dbReference type="Proteomes" id="UP000018538"/>
    </source>
</evidence>
<dbReference type="Gene3D" id="3.40.50.620">
    <property type="entry name" value="HUPs"/>
    <property type="match status" value="1"/>
</dbReference>
<keyword evidence="7" id="KW-0547">Nucleotide-binding</keyword>
<keyword evidence="3" id="KW-0285">Flavoprotein</keyword>
<dbReference type="GO" id="GO:0005524">
    <property type="term" value="F:ATP binding"/>
    <property type="evidence" value="ECO:0007669"/>
    <property type="project" value="UniProtKB-KW"/>
</dbReference>
<name>V7PSN8_PLAYE</name>
<evidence type="ECO:0000256" key="12">
    <source>
        <dbReference type="ARBA" id="ARBA00049494"/>
    </source>
</evidence>
<dbReference type="PANTHER" id="PTHR23293:SF9">
    <property type="entry name" value="FAD SYNTHASE"/>
    <property type="match status" value="1"/>
</dbReference>
<dbReference type="Pfam" id="PF01507">
    <property type="entry name" value="PAPS_reduct"/>
    <property type="match status" value="1"/>
</dbReference>
<gene>
    <name evidence="15" type="ORF">YYC_00770</name>
</gene>
<dbReference type="InterPro" id="IPR002500">
    <property type="entry name" value="PAPS_reduct_dom"/>
</dbReference>
<evidence type="ECO:0000256" key="9">
    <source>
        <dbReference type="ARBA" id="ARBA00022840"/>
    </source>
</evidence>
<dbReference type="SUPFAM" id="SSF52402">
    <property type="entry name" value="Adenine nucleotide alpha hydrolases-like"/>
    <property type="match status" value="1"/>
</dbReference>
<evidence type="ECO:0000256" key="2">
    <source>
        <dbReference type="ARBA" id="ARBA00012393"/>
    </source>
</evidence>